<keyword evidence="7" id="KW-0012">Acyltransferase</keyword>
<feature type="domain" description="O-acyltransferase WSD1-like N-terminal" evidence="12">
    <location>
        <begin position="112"/>
        <end position="275"/>
    </location>
</feature>
<dbReference type="GO" id="GO:0005789">
    <property type="term" value="C:endoplasmic reticulum membrane"/>
    <property type="evidence" value="ECO:0007669"/>
    <property type="project" value="UniProtKB-SubCell"/>
</dbReference>
<comment type="pathway">
    <text evidence="3">Glycerolipid metabolism; triacylglycerol biosynthesis.</text>
</comment>
<dbReference type="Pfam" id="PF03007">
    <property type="entry name" value="WS_DGAT_cat"/>
    <property type="match status" value="1"/>
</dbReference>
<dbReference type="GO" id="GO:0004144">
    <property type="term" value="F:diacylglycerol O-acyltransferase activity"/>
    <property type="evidence" value="ECO:0007669"/>
    <property type="project" value="UniProtKB-EC"/>
</dbReference>
<dbReference type="GO" id="GO:0005886">
    <property type="term" value="C:plasma membrane"/>
    <property type="evidence" value="ECO:0007669"/>
    <property type="project" value="UniProtKB-SubCell"/>
</dbReference>
<dbReference type="PANTHER" id="PTHR31650:SF34">
    <property type="entry name" value="O-ACYLTRANSFERASE WSD1-LIKE ISOFORM X1"/>
    <property type="match status" value="1"/>
</dbReference>
<evidence type="ECO:0000256" key="10">
    <source>
        <dbReference type="ARBA" id="ARBA00048109"/>
    </source>
</evidence>
<evidence type="ECO:0000313" key="15">
    <source>
        <dbReference type="Proteomes" id="UP000316621"/>
    </source>
</evidence>
<accession>A0A4Y7KJU4</accession>
<dbReference type="GO" id="GO:0019432">
    <property type="term" value="P:triglyceride biosynthetic process"/>
    <property type="evidence" value="ECO:0007669"/>
    <property type="project" value="UniProtKB-UniPathway"/>
</dbReference>
<evidence type="ECO:0000256" key="7">
    <source>
        <dbReference type="ARBA" id="ARBA00023315"/>
    </source>
</evidence>
<dbReference type="Proteomes" id="UP000316621">
    <property type="component" value="Chromosome 8"/>
</dbReference>
<dbReference type="PANTHER" id="PTHR31650">
    <property type="entry name" value="O-ACYLTRANSFERASE (WSD1-LIKE) FAMILY PROTEIN"/>
    <property type="match status" value="1"/>
</dbReference>
<dbReference type="AlphaFoldDB" id="A0A4Y7KJU4"/>
<organism evidence="14 15">
    <name type="scientific">Papaver somniferum</name>
    <name type="common">Opium poppy</name>
    <dbReference type="NCBI Taxonomy" id="3469"/>
    <lineage>
        <taxon>Eukaryota</taxon>
        <taxon>Viridiplantae</taxon>
        <taxon>Streptophyta</taxon>
        <taxon>Embryophyta</taxon>
        <taxon>Tracheophyta</taxon>
        <taxon>Spermatophyta</taxon>
        <taxon>Magnoliopsida</taxon>
        <taxon>Ranunculales</taxon>
        <taxon>Papaveraceae</taxon>
        <taxon>Papaveroideae</taxon>
        <taxon>Papaver</taxon>
    </lineage>
</organism>
<dbReference type="UniPathway" id="UPA00282"/>
<comment type="catalytic activity">
    <reaction evidence="10">
        <text>an acyl-CoA + a 1,2-diacyl-sn-glycerol = a triacyl-sn-glycerol + CoA</text>
        <dbReference type="Rhea" id="RHEA:10868"/>
        <dbReference type="ChEBI" id="CHEBI:17815"/>
        <dbReference type="ChEBI" id="CHEBI:57287"/>
        <dbReference type="ChEBI" id="CHEBI:58342"/>
        <dbReference type="ChEBI" id="CHEBI:64615"/>
        <dbReference type="EC" id="2.3.1.20"/>
    </reaction>
</comment>
<dbReference type="InterPro" id="IPR004255">
    <property type="entry name" value="O-acyltransferase_WSD1_N"/>
</dbReference>
<comment type="pathway">
    <text evidence="4">Lipid metabolism.</text>
</comment>
<keyword evidence="6" id="KW-0256">Endoplasmic reticulum</keyword>
<evidence type="ECO:0000256" key="9">
    <source>
        <dbReference type="ARBA" id="ARBA00047604"/>
    </source>
</evidence>
<evidence type="ECO:0000256" key="6">
    <source>
        <dbReference type="ARBA" id="ARBA00022824"/>
    </source>
</evidence>
<evidence type="ECO:0000256" key="11">
    <source>
        <dbReference type="SAM" id="MobiDB-lite"/>
    </source>
</evidence>
<dbReference type="Gramene" id="RZC72610">
    <property type="protein sequence ID" value="RZC72610"/>
    <property type="gene ID" value="C5167_048089"/>
</dbReference>
<dbReference type="InterPro" id="IPR009721">
    <property type="entry name" value="O-acyltransferase_WSD1_C"/>
</dbReference>
<evidence type="ECO:0000256" key="5">
    <source>
        <dbReference type="ARBA" id="ARBA00022679"/>
    </source>
</evidence>
<evidence type="ECO:0000259" key="13">
    <source>
        <dbReference type="Pfam" id="PF06974"/>
    </source>
</evidence>
<comment type="similarity">
    <text evidence="8">In the N-terminal section; belongs to the long-chain O-acyltransferase family.</text>
</comment>
<gene>
    <name evidence="14" type="ORF">C5167_048089</name>
</gene>
<sequence>MDNQYINENNVENIDEETSPPVSPISQSLHSSILSLIIFTVFELETPITELEIVGLFQHMLPLNIRLSSTMERNNKGVLRWKKVVTRVEDHLIVPTFPLGLARETYDEYLREYLSKIGCVNFSEDKPLWELHLVKYPSLNGECSLIFKASHAIGDGYSLVSLFCNIFQRADHPSLPFTFPQMSFKKQGDGKRTVIGLGNKMLGFMRKCVNTISDLMESSLRATFLEDRRSAIRSEAWTNMKIELFRPFDIYSVTLSLKRVKQVKTKLGATVNDVITGLLSYIIHLYTLRKTMVDHNVGDGLTPDFINCGTYTKMTLLVMSNMRVFDGFTNIEDMIRAVAWGNRSRAMFAELPTFISAEKVSPVDFIIKAKEIMDRKKNSMLFYFIDKVLNIAFRIKGQKGMDEMIYSSFRNTSTSISSVIGPKEKIAICNQPVNSVYFFVSGIPQSLTFTSVSCMEQLKLVVKMEKGFIDSKLFGSCMDEAFDNIFQAAFEDNQDKDD</sequence>
<dbReference type="OMA" id="MESHYDS"/>
<feature type="domain" description="O-acyltransferase WSD1 C-terminal" evidence="13">
    <location>
        <begin position="340"/>
        <end position="485"/>
    </location>
</feature>
<proteinExistence type="inferred from homology"/>
<feature type="compositionally biased region" description="Low complexity" evidence="11">
    <location>
        <begin position="1"/>
        <end position="12"/>
    </location>
</feature>
<keyword evidence="5" id="KW-0808">Transferase</keyword>
<reference evidence="14 15" key="1">
    <citation type="journal article" date="2018" name="Science">
        <title>The opium poppy genome and morphinan production.</title>
        <authorList>
            <person name="Guo L."/>
            <person name="Winzer T."/>
            <person name="Yang X."/>
            <person name="Li Y."/>
            <person name="Ning Z."/>
            <person name="He Z."/>
            <person name="Teodor R."/>
            <person name="Lu Y."/>
            <person name="Bowser T.A."/>
            <person name="Graham I.A."/>
            <person name="Ye K."/>
        </authorList>
    </citation>
    <scope>NUCLEOTIDE SEQUENCE [LARGE SCALE GENOMIC DNA]</scope>
    <source>
        <strain evidence="15">cv. HN1</strain>
        <tissue evidence="14">Leaves</tissue>
    </source>
</reference>
<dbReference type="EMBL" id="CM010722">
    <property type="protein sequence ID" value="RZC72610.1"/>
    <property type="molecule type" value="Genomic_DNA"/>
</dbReference>
<evidence type="ECO:0000256" key="2">
    <source>
        <dbReference type="ARBA" id="ARBA00004586"/>
    </source>
</evidence>
<evidence type="ECO:0000256" key="8">
    <source>
        <dbReference type="ARBA" id="ARBA00024360"/>
    </source>
</evidence>
<comment type="catalytic activity">
    <reaction evidence="9">
        <text>a long chain fatty alcohol + a fatty acyl-CoA = a long-chain alcohol wax ester + CoA</text>
        <dbReference type="Rhea" id="RHEA:38443"/>
        <dbReference type="ChEBI" id="CHEBI:17135"/>
        <dbReference type="ChEBI" id="CHEBI:57287"/>
        <dbReference type="ChEBI" id="CHEBI:77636"/>
        <dbReference type="ChEBI" id="CHEBI:235323"/>
        <dbReference type="EC" id="2.3.1.75"/>
    </reaction>
</comment>
<evidence type="ECO:0000313" key="14">
    <source>
        <dbReference type="EMBL" id="RZC72610.1"/>
    </source>
</evidence>
<evidence type="ECO:0000259" key="12">
    <source>
        <dbReference type="Pfam" id="PF03007"/>
    </source>
</evidence>
<dbReference type="InterPro" id="IPR045034">
    <property type="entry name" value="O-acyltransferase_WSD1-like"/>
</dbReference>
<comment type="subcellular location">
    <subcellularLocation>
        <location evidence="1">Cell membrane</location>
        <topology evidence="1">Single-pass membrane protein</topology>
    </subcellularLocation>
    <subcellularLocation>
        <location evidence="2">Endoplasmic reticulum membrane</location>
    </subcellularLocation>
</comment>
<evidence type="ECO:0000256" key="1">
    <source>
        <dbReference type="ARBA" id="ARBA00004162"/>
    </source>
</evidence>
<dbReference type="STRING" id="3469.A0A4Y7KJU4"/>
<protein>
    <submittedName>
        <fullName evidence="14">Uncharacterized protein</fullName>
    </submittedName>
</protein>
<dbReference type="GO" id="GO:0047196">
    <property type="term" value="F:long-chain-alcohol O-fatty-acyltransferase activity"/>
    <property type="evidence" value="ECO:0007669"/>
    <property type="project" value="UniProtKB-EC"/>
</dbReference>
<dbReference type="Pfam" id="PF06974">
    <property type="entry name" value="WS_DGAT_C"/>
    <property type="match status" value="1"/>
</dbReference>
<evidence type="ECO:0000256" key="4">
    <source>
        <dbReference type="ARBA" id="ARBA00005189"/>
    </source>
</evidence>
<keyword evidence="15" id="KW-1185">Reference proteome</keyword>
<name>A0A4Y7KJU4_PAPSO</name>
<feature type="region of interest" description="Disordered" evidence="11">
    <location>
        <begin position="1"/>
        <end position="23"/>
    </location>
</feature>
<evidence type="ECO:0000256" key="3">
    <source>
        <dbReference type="ARBA" id="ARBA00004771"/>
    </source>
</evidence>